<name>A0A1H7Z756_STIAU</name>
<evidence type="ECO:0000259" key="7">
    <source>
        <dbReference type="PROSITE" id="PS51352"/>
    </source>
</evidence>
<evidence type="ECO:0000313" key="8">
    <source>
        <dbReference type="EMBL" id="SEM54041.1"/>
    </source>
</evidence>
<dbReference type="EMBL" id="FOAP01000018">
    <property type="protein sequence ID" value="SEM54041.1"/>
    <property type="molecule type" value="Genomic_DNA"/>
</dbReference>
<sequence>MKTGVLGLVVGLLVGLGVAGALWSRGAPADTSKAATAQAAAAPAAPAAPAAAPTAPPQRPLVSSTVFKVPLDDSPSQGPADALVTLVEFTDFQCPFCSRASASVKQVMEDYQGQLRVVIKQHPLAFHARARPAALASLAAHEQGKFFEYHDKLFANQKALDDASLETYAKEVGLDIKRWKKSLADPKLAQAVDRDTALAVSLGAGGTPGFFVNGRFFSGAQPIEVFRAVIEEELGKASLLVKEGMKPSDVYASVLAHGVSAPPPPPEPPAQKVDLGTAPAKGPSDAPVTLVAFSDFECPFCSRAANTVKQLEGEYQGKLRVAFKHQPLPRHANAKLAAAASLAANEQGKFWEYHDKLFANQTALDRAALERYAEELKLDMGKFKSALDSNKFDAQISADSAQGHQIGAAGTPTFFVNGRPIVGAKPIENFRRVIDDELRKAGVAAR</sequence>
<feature type="domain" description="Thioredoxin" evidence="7">
    <location>
        <begin position="41"/>
        <end position="235"/>
    </location>
</feature>
<evidence type="ECO:0000313" key="9">
    <source>
        <dbReference type="Proteomes" id="UP000182719"/>
    </source>
</evidence>
<dbReference type="PANTHER" id="PTHR13887">
    <property type="entry name" value="GLUTATHIONE S-TRANSFERASE KAPPA"/>
    <property type="match status" value="1"/>
</dbReference>
<dbReference type="PROSITE" id="PS51352">
    <property type="entry name" value="THIOREDOXIN_2"/>
    <property type="match status" value="2"/>
</dbReference>
<protein>
    <submittedName>
        <fullName evidence="8">Protein-disulfide isomerase</fullName>
    </submittedName>
</protein>
<proteinExistence type="inferred from homology"/>
<reference evidence="9" key="1">
    <citation type="submission" date="2016-10" db="EMBL/GenBank/DDBJ databases">
        <authorList>
            <person name="Varghese N."/>
            <person name="Submissions S."/>
        </authorList>
    </citation>
    <scope>NUCLEOTIDE SEQUENCE [LARGE SCALE GENOMIC DNA]</scope>
    <source>
        <strain evidence="9">DSM 17044</strain>
    </source>
</reference>
<organism evidence="8 9">
    <name type="scientific">Stigmatella aurantiaca</name>
    <dbReference type="NCBI Taxonomy" id="41"/>
    <lineage>
        <taxon>Bacteria</taxon>
        <taxon>Pseudomonadati</taxon>
        <taxon>Myxococcota</taxon>
        <taxon>Myxococcia</taxon>
        <taxon>Myxococcales</taxon>
        <taxon>Cystobacterineae</taxon>
        <taxon>Archangiaceae</taxon>
        <taxon>Stigmatella</taxon>
    </lineage>
</organism>
<evidence type="ECO:0000256" key="1">
    <source>
        <dbReference type="ARBA" id="ARBA00005791"/>
    </source>
</evidence>
<dbReference type="SUPFAM" id="SSF52833">
    <property type="entry name" value="Thioredoxin-like"/>
    <property type="match status" value="2"/>
</dbReference>
<comment type="similarity">
    <text evidence="1">Belongs to the thioredoxin family. DsbA subfamily.</text>
</comment>
<dbReference type="InterPro" id="IPR013766">
    <property type="entry name" value="Thioredoxin_domain"/>
</dbReference>
<keyword evidence="5" id="KW-0676">Redox-active center</keyword>
<dbReference type="Gene3D" id="3.40.30.10">
    <property type="entry name" value="Glutaredoxin"/>
    <property type="match status" value="2"/>
</dbReference>
<dbReference type="InterPro" id="IPR036249">
    <property type="entry name" value="Thioredoxin-like_sf"/>
</dbReference>
<evidence type="ECO:0000256" key="6">
    <source>
        <dbReference type="SAM" id="MobiDB-lite"/>
    </source>
</evidence>
<keyword evidence="8" id="KW-0413">Isomerase</keyword>
<feature type="domain" description="Thioredoxin" evidence="7">
    <location>
        <begin position="255"/>
        <end position="439"/>
    </location>
</feature>
<feature type="region of interest" description="Disordered" evidence="6">
    <location>
        <begin position="258"/>
        <end position="280"/>
    </location>
</feature>
<dbReference type="Pfam" id="PF13462">
    <property type="entry name" value="Thioredoxin_4"/>
    <property type="match status" value="2"/>
</dbReference>
<dbReference type="GO" id="GO:0016853">
    <property type="term" value="F:isomerase activity"/>
    <property type="evidence" value="ECO:0007669"/>
    <property type="project" value="UniProtKB-KW"/>
</dbReference>
<keyword evidence="9" id="KW-1185">Reference proteome</keyword>
<keyword evidence="3" id="KW-0560">Oxidoreductase</keyword>
<evidence type="ECO:0000256" key="4">
    <source>
        <dbReference type="ARBA" id="ARBA00023157"/>
    </source>
</evidence>
<evidence type="ECO:0000256" key="2">
    <source>
        <dbReference type="ARBA" id="ARBA00022729"/>
    </source>
</evidence>
<dbReference type="PANTHER" id="PTHR13887:SF14">
    <property type="entry name" value="DISULFIDE BOND FORMATION PROTEIN D"/>
    <property type="match status" value="1"/>
</dbReference>
<dbReference type="InterPro" id="IPR012336">
    <property type="entry name" value="Thioredoxin-like_fold"/>
</dbReference>
<keyword evidence="2" id="KW-0732">Signal</keyword>
<keyword evidence="4" id="KW-1015">Disulfide bond</keyword>
<dbReference type="Proteomes" id="UP000182719">
    <property type="component" value="Unassembled WGS sequence"/>
</dbReference>
<evidence type="ECO:0000256" key="5">
    <source>
        <dbReference type="ARBA" id="ARBA00023284"/>
    </source>
</evidence>
<gene>
    <name evidence="8" type="ORF">SAMN05444354_11890</name>
</gene>
<evidence type="ECO:0000256" key="3">
    <source>
        <dbReference type="ARBA" id="ARBA00023002"/>
    </source>
</evidence>
<accession>A0A1H7Z756</accession>
<dbReference type="GO" id="GO:0016491">
    <property type="term" value="F:oxidoreductase activity"/>
    <property type="evidence" value="ECO:0007669"/>
    <property type="project" value="UniProtKB-KW"/>
</dbReference>
<dbReference type="AlphaFoldDB" id="A0A1H7Z756"/>